<sequence>MSTEIVDRAENLGKMILEGDSLISEFAKLTKEEEENFDVAKSLVAKFLNIDFNSLAYEENDQ</sequence>
<keyword evidence="2" id="KW-1185">Reference proteome</keyword>
<dbReference type="Proteomes" id="UP000095085">
    <property type="component" value="Unassembled WGS sequence"/>
</dbReference>
<reference evidence="2" key="1">
    <citation type="submission" date="2016-05" db="EMBL/GenBank/DDBJ databases">
        <title>Comparative genomics of biotechnologically important yeasts.</title>
        <authorList>
            <consortium name="DOE Joint Genome Institute"/>
            <person name="Riley R."/>
            <person name="Haridas S."/>
            <person name="Wolfe K.H."/>
            <person name="Lopes M.R."/>
            <person name="Hittinger C.T."/>
            <person name="Goker M."/>
            <person name="Salamov A."/>
            <person name="Wisecaver J."/>
            <person name="Long T.M."/>
            <person name="Aerts A.L."/>
            <person name="Barry K."/>
            <person name="Choi C."/>
            <person name="Clum A."/>
            <person name="Coughlan A.Y."/>
            <person name="Deshpande S."/>
            <person name="Douglass A.P."/>
            <person name="Hanson S.J."/>
            <person name="Klenk H.-P."/>
            <person name="Labutti K."/>
            <person name="Lapidus A."/>
            <person name="Lindquist E."/>
            <person name="Lipzen A."/>
            <person name="Meier-Kolthoff J.P."/>
            <person name="Ohm R.A."/>
            <person name="Otillar R.P."/>
            <person name="Pangilinan J."/>
            <person name="Peng Y."/>
            <person name="Rokas A."/>
            <person name="Rosa C.A."/>
            <person name="Scheuner C."/>
            <person name="Sibirny A.A."/>
            <person name="Slot J.C."/>
            <person name="Stielow J.B."/>
            <person name="Sun H."/>
            <person name="Kurtzman C.P."/>
            <person name="Blackwell M."/>
            <person name="Grigoriev I.V."/>
            <person name="Jeffries T.W."/>
        </authorList>
    </citation>
    <scope>NUCLEOTIDE SEQUENCE [LARGE SCALE GENOMIC DNA]</scope>
    <source>
        <strain evidence="2">NRRL Y-1933</strain>
    </source>
</reference>
<gene>
    <name evidence="1" type="ORF">HYPBUDRAFT_8556</name>
</gene>
<dbReference type="AlphaFoldDB" id="A0A1E4RBR6"/>
<protein>
    <submittedName>
        <fullName evidence="1">Uncharacterized protein</fullName>
    </submittedName>
</protein>
<proteinExistence type="predicted"/>
<name>A0A1E4RBR6_9ASCO</name>
<dbReference type="RefSeq" id="XP_020073766.1">
    <property type="nucleotide sequence ID" value="XM_020223759.1"/>
</dbReference>
<accession>A0A1E4RBR6</accession>
<organism evidence="1 2">
    <name type="scientific">Hyphopichia burtonii NRRL Y-1933</name>
    <dbReference type="NCBI Taxonomy" id="984485"/>
    <lineage>
        <taxon>Eukaryota</taxon>
        <taxon>Fungi</taxon>
        <taxon>Dikarya</taxon>
        <taxon>Ascomycota</taxon>
        <taxon>Saccharomycotina</taxon>
        <taxon>Pichiomycetes</taxon>
        <taxon>Debaryomycetaceae</taxon>
        <taxon>Hyphopichia</taxon>
    </lineage>
</organism>
<evidence type="ECO:0000313" key="2">
    <source>
        <dbReference type="Proteomes" id="UP000095085"/>
    </source>
</evidence>
<dbReference type="EMBL" id="KV454547">
    <property type="protein sequence ID" value="ODV64699.1"/>
    <property type="molecule type" value="Genomic_DNA"/>
</dbReference>
<dbReference type="GeneID" id="30998308"/>
<evidence type="ECO:0000313" key="1">
    <source>
        <dbReference type="EMBL" id="ODV64699.1"/>
    </source>
</evidence>